<comment type="caution">
    <text evidence="2">The sequence shown here is derived from an EMBL/GenBank/DDBJ whole genome shotgun (WGS) entry which is preliminary data.</text>
</comment>
<protein>
    <submittedName>
        <fullName evidence="2">Uncharacterized protein</fullName>
    </submittedName>
</protein>
<evidence type="ECO:0000313" key="3">
    <source>
        <dbReference type="Proteomes" id="UP000663868"/>
    </source>
</evidence>
<dbReference type="AlphaFoldDB" id="A0A820NCS2"/>
<evidence type="ECO:0000313" key="2">
    <source>
        <dbReference type="EMBL" id="CAF4385156.1"/>
    </source>
</evidence>
<dbReference type="Proteomes" id="UP000663868">
    <property type="component" value="Unassembled WGS sequence"/>
</dbReference>
<name>A0A820NCS2_9BILA</name>
<dbReference type="EMBL" id="CAJOBB010022484">
    <property type="protein sequence ID" value="CAF4385156.1"/>
    <property type="molecule type" value="Genomic_DNA"/>
</dbReference>
<feature type="region of interest" description="Disordered" evidence="1">
    <location>
        <begin position="33"/>
        <end position="99"/>
    </location>
</feature>
<feature type="compositionally biased region" description="Low complexity" evidence="1">
    <location>
        <begin position="54"/>
        <end position="75"/>
    </location>
</feature>
<accession>A0A820NCS2</accession>
<organism evidence="2 3">
    <name type="scientific">Adineta steineri</name>
    <dbReference type="NCBI Taxonomy" id="433720"/>
    <lineage>
        <taxon>Eukaryota</taxon>
        <taxon>Metazoa</taxon>
        <taxon>Spiralia</taxon>
        <taxon>Gnathifera</taxon>
        <taxon>Rotifera</taxon>
        <taxon>Eurotatoria</taxon>
        <taxon>Bdelloidea</taxon>
        <taxon>Adinetida</taxon>
        <taxon>Adinetidae</taxon>
        <taxon>Adineta</taxon>
    </lineage>
</organism>
<gene>
    <name evidence="2" type="ORF">KXQ929_LOCUS50139</name>
</gene>
<feature type="non-terminal residue" evidence="2">
    <location>
        <position position="1"/>
    </location>
</feature>
<reference evidence="2" key="1">
    <citation type="submission" date="2021-02" db="EMBL/GenBank/DDBJ databases">
        <authorList>
            <person name="Nowell W R."/>
        </authorList>
    </citation>
    <scope>NUCLEOTIDE SEQUENCE</scope>
</reference>
<proteinExistence type="predicted"/>
<evidence type="ECO:0000256" key="1">
    <source>
        <dbReference type="SAM" id="MobiDB-lite"/>
    </source>
</evidence>
<sequence length="99" mass="10976">AAVLKDSLVVNDYTLSRPDTSTSLQVYDPSLSRTQSLSPVLGRSMATVARRSRSPSPSRHSPSPARRSASPSRRSPSPRRHSLTDYDDYIGNIDYKKEN</sequence>